<dbReference type="GO" id="GO:0008664">
    <property type="term" value="F:RNA 2',3'-cyclic 3'-phosphodiesterase activity"/>
    <property type="evidence" value="ECO:0007669"/>
    <property type="project" value="UniProtKB-EC"/>
</dbReference>
<dbReference type="KEGG" id="hch:HCH_01914"/>
<dbReference type="NCBIfam" id="TIGR02258">
    <property type="entry name" value="2_5_ligase"/>
    <property type="match status" value="1"/>
</dbReference>
<evidence type="ECO:0000313" key="4">
    <source>
        <dbReference type="Proteomes" id="UP000000238"/>
    </source>
</evidence>
<comment type="catalytic activity">
    <reaction evidence="2">
        <text>a 3'-end 2',3'-cyclophospho-ribonucleotide-RNA + H2O = a 3'-end 2'-phospho-ribonucleotide-RNA + H(+)</text>
        <dbReference type="Rhea" id="RHEA:11828"/>
        <dbReference type="Rhea" id="RHEA-COMP:10464"/>
        <dbReference type="Rhea" id="RHEA-COMP:17353"/>
        <dbReference type="ChEBI" id="CHEBI:15377"/>
        <dbReference type="ChEBI" id="CHEBI:15378"/>
        <dbReference type="ChEBI" id="CHEBI:83064"/>
        <dbReference type="ChEBI" id="CHEBI:173113"/>
        <dbReference type="EC" id="3.1.4.58"/>
    </reaction>
</comment>
<dbReference type="GO" id="GO:0004113">
    <property type="term" value="F:2',3'-cyclic-nucleotide 3'-phosphodiesterase activity"/>
    <property type="evidence" value="ECO:0007669"/>
    <property type="project" value="InterPro"/>
</dbReference>
<dbReference type="OrthoDB" id="7061261at2"/>
<dbReference type="AlphaFoldDB" id="Q2SKS5"/>
<evidence type="ECO:0000256" key="1">
    <source>
        <dbReference type="ARBA" id="ARBA00022801"/>
    </source>
</evidence>
<dbReference type="EMBL" id="CP000155">
    <property type="protein sequence ID" value="ABC28749.1"/>
    <property type="molecule type" value="Genomic_DNA"/>
</dbReference>
<keyword evidence="3" id="KW-0436">Ligase</keyword>
<feature type="active site" description="Proton donor" evidence="2">
    <location>
        <position position="44"/>
    </location>
</feature>
<organism evidence="3 4">
    <name type="scientific">Hahella chejuensis (strain KCTC 2396)</name>
    <dbReference type="NCBI Taxonomy" id="349521"/>
    <lineage>
        <taxon>Bacteria</taxon>
        <taxon>Pseudomonadati</taxon>
        <taxon>Pseudomonadota</taxon>
        <taxon>Gammaproteobacteria</taxon>
        <taxon>Oceanospirillales</taxon>
        <taxon>Hahellaceae</taxon>
        <taxon>Hahella</taxon>
    </lineage>
</organism>
<keyword evidence="4" id="KW-1185">Reference proteome</keyword>
<dbReference type="STRING" id="349521.HCH_01914"/>
<protein>
    <recommendedName>
        <fullName evidence="2">RNA 2',3'-cyclic phosphodiesterase</fullName>
        <shortName evidence="2">RNA 2',3'-CPDase</shortName>
        <ecNumber evidence="2">3.1.4.58</ecNumber>
    </recommendedName>
</protein>
<evidence type="ECO:0000256" key="2">
    <source>
        <dbReference type="HAMAP-Rule" id="MF_01940"/>
    </source>
</evidence>
<dbReference type="Gene3D" id="3.90.1140.10">
    <property type="entry name" value="Cyclic phosphodiesterase"/>
    <property type="match status" value="1"/>
</dbReference>
<dbReference type="eggNOG" id="COG1514">
    <property type="taxonomic scope" value="Bacteria"/>
</dbReference>
<dbReference type="SUPFAM" id="SSF55144">
    <property type="entry name" value="LigT-like"/>
    <property type="match status" value="1"/>
</dbReference>
<comment type="function">
    <text evidence="2">Hydrolyzes RNA 2',3'-cyclic phosphodiester to an RNA 2'-phosphomonoester.</text>
</comment>
<dbReference type="HAMAP" id="MF_01940">
    <property type="entry name" value="RNA_CPDase"/>
    <property type="match status" value="1"/>
</dbReference>
<dbReference type="Pfam" id="PF13563">
    <property type="entry name" value="2_5_RNA_ligase2"/>
    <property type="match status" value="1"/>
</dbReference>
<reference evidence="3 4" key="1">
    <citation type="journal article" date="2005" name="Nucleic Acids Res.">
        <title>Genomic blueprint of Hahella chejuensis, a marine microbe producing an algicidal agent.</title>
        <authorList>
            <person name="Jeong H."/>
            <person name="Yim J.H."/>
            <person name="Lee C."/>
            <person name="Choi S.-H."/>
            <person name="Park Y.K."/>
            <person name="Yoon S.H."/>
            <person name="Hur C.-G."/>
            <person name="Kang H.-Y."/>
            <person name="Kim D."/>
            <person name="Lee H.H."/>
            <person name="Park K.H."/>
            <person name="Park S.-H."/>
            <person name="Park H.-S."/>
            <person name="Lee H.K."/>
            <person name="Oh T.K."/>
            <person name="Kim J.F."/>
        </authorList>
    </citation>
    <scope>NUCLEOTIDE SEQUENCE [LARGE SCALE GENOMIC DNA]</scope>
    <source>
        <strain evidence="3 4">KCTC 2396</strain>
    </source>
</reference>
<dbReference type="HOGENOM" id="CLU_081251_3_5_6"/>
<sequence length="192" mass="22076">MRCFFTLVPPASVKERLLTEIERLKALHPELSRHYRWQTREQLHITLHFFADLDPEVAQRLVKDIRESLRHFPSFSIAFEAITPFPSAQRAGYLTAQIAANDRLLSLHECIRSRIASAGESVDKRNFRPHLTLARGRSRRQRLDMRADLTAPLHFDVTAVELYQSTQGESGSIYRSLATMDLSTRSEGCELQ</sequence>
<dbReference type="RefSeq" id="WP_011395820.1">
    <property type="nucleotide sequence ID" value="NC_007645.1"/>
</dbReference>
<feature type="short sequence motif" description="HXTX 2" evidence="2">
    <location>
        <begin position="130"/>
        <end position="133"/>
    </location>
</feature>
<name>Q2SKS5_HAHCH</name>
<feature type="short sequence motif" description="HXTX 1" evidence="2">
    <location>
        <begin position="44"/>
        <end position="47"/>
    </location>
</feature>
<comment type="similarity">
    <text evidence="2">Belongs to the 2H phosphoesterase superfamily. ThpR family.</text>
</comment>
<dbReference type="PANTHER" id="PTHR35561:SF1">
    <property type="entry name" value="RNA 2',3'-CYCLIC PHOSPHODIESTERASE"/>
    <property type="match status" value="1"/>
</dbReference>
<proteinExistence type="inferred from homology"/>
<dbReference type="Proteomes" id="UP000000238">
    <property type="component" value="Chromosome"/>
</dbReference>
<evidence type="ECO:0000313" key="3">
    <source>
        <dbReference type="EMBL" id="ABC28749.1"/>
    </source>
</evidence>
<keyword evidence="1 2" id="KW-0378">Hydrolase</keyword>
<dbReference type="InterPro" id="IPR004175">
    <property type="entry name" value="RNA_CPDase"/>
</dbReference>
<feature type="active site" description="Proton acceptor" evidence="2">
    <location>
        <position position="130"/>
    </location>
</feature>
<accession>Q2SKS5</accession>
<dbReference type="EC" id="3.1.4.58" evidence="2"/>
<dbReference type="InterPro" id="IPR009097">
    <property type="entry name" value="Cyclic_Pdiesterase"/>
</dbReference>
<dbReference type="GO" id="GO:0016874">
    <property type="term" value="F:ligase activity"/>
    <property type="evidence" value="ECO:0007669"/>
    <property type="project" value="UniProtKB-KW"/>
</dbReference>
<gene>
    <name evidence="3" type="primary">ligT</name>
    <name evidence="3" type="ordered locus">HCH_01914</name>
</gene>
<dbReference type="PANTHER" id="PTHR35561">
    <property type="entry name" value="RNA 2',3'-CYCLIC PHOSPHODIESTERASE"/>
    <property type="match status" value="1"/>
</dbReference>